<name>A0A1V2IEH5_9ACTN</name>
<keyword evidence="1" id="KW-0812">Transmembrane</keyword>
<dbReference type="Gene3D" id="2.120.10.30">
    <property type="entry name" value="TolB, C-terminal domain"/>
    <property type="match status" value="2"/>
</dbReference>
<keyword evidence="4" id="KW-1185">Reference proteome</keyword>
<dbReference type="Pfam" id="PF25021">
    <property type="entry name" value="TEN_NHL"/>
    <property type="match status" value="1"/>
</dbReference>
<dbReference type="EMBL" id="MOMC01000015">
    <property type="protein sequence ID" value="ONH31588.1"/>
    <property type="molecule type" value="Genomic_DNA"/>
</dbReference>
<protein>
    <recommendedName>
        <fullName evidence="2">Teneurin NHL domain-containing protein</fullName>
    </recommendedName>
</protein>
<evidence type="ECO:0000313" key="3">
    <source>
        <dbReference type="EMBL" id="ONH31588.1"/>
    </source>
</evidence>
<dbReference type="SUPFAM" id="SSF63829">
    <property type="entry name" value="Calcium-dependent phosphotriesterase"/>
    <property type="match status" value="1"/>
</dbReference>
<keyword evidence="1" id="KW-1133">Transmembrane helix</keyword>
<dbReference type="STRING" id="1834516.BL253_07835"/>
<evidence type="ECO:0000313" key="4">
    <source>
        <dbReference type="Proteomes" id="UP000188929"/>
    </source>
</evidence>
<dbReference type="InterPro" id="IPR056822">
    <property type="entry name" value="TEN_NHL"/>
</dbReference>
<accession>A0A1V2IEH5</accession>
<dbReference type="AlphaFoldDB" id="A0A1V2IEH5"/>
<gene>
    <name evidence="3" type="ORF">BL253_07835</name>
</gene>
<evidence type="ECO:0000259" key="2">
    <source>
        <dbReference type="Pfam" id="PF25021"/>
    </source>
</evidence>
<dbReference type="Proteomes" id="UP000188929">
    <property type="component" value="Unassembled WGS sequence"/>
</dbReference>
<dbReference type="PANTHER" id="PTHR40274">
    <property type="entry name" value="VIRGINIAMYCIN B LYASE"/>
    <property type="match status" value="1"/>
</dbReference>
<feature type="transmembrane region" description="Helical" evidence="1">
    <location>
        <begin position="30"/>
        <end position="52"/>
    </location>
</feature>
<dbReference type="PANTHER" id="PTHR40274:SF4">
    <property type="entry name" value="BLL1406 PROTEIN"/>
    <property type="match status" value="1"/>
</dbReference>
<organism evidence="3 4">
    <name type="scientific">Pseudofrankia asymbiotica</name>
    <dbReference type="NCBI Taxonomy" id="1834516"/>
    <lineage>
        <taxon>Bacteria</taxon>
        <taxon>Bacillati</taxon>
        <taxon>Actinomycetota</taxon>
        <taxon>Actinomycetes</taxon>
        <taxon>Frankiales</taxon>
        <taxon>Frankiaceae</taxon>
        <taxon>Pseudofrankia</taxon>
    </lineage>
</organism>
<sequence>MAGAGPWGGPAPAGYRPVGGGVGRRRRRTWLIPAVLATVVVLVAAGTTAFIVGDSEDSSAGPPADAAGTAPTALPVFPSPTGLRPPVSGPSYAGEAVEILDFAPENLAVSRDGTLYVSSNDATGATIYEIGRDGEVVNLDVGYPRYGGRPVIGQVDFAYTGNPDYPELYYPDSHEYRINQIVSSGVATVAGTGAKGFSGDGGPATEAQIGSVEDLAVLADGTIYLADYENERIRKVTPDGVISTVIHVPGGGLSTVEVGPDGAVYFTDLINCTVDRLDAGGGFTIVAGGRCDETADGRMGEGGPASQAGLLQPVLEMGPDGTMYVLSPTRGTVRRIGPDGIITTVAGTGQPGSGGDGGPAVAAPLSWPNAVVVDASGALYIVEITTHRVRRISPDGIITTIAVRAP</sequence>
<comment type="caution">
    <text evidence="3">The sequence shown here is derived from an EMBL/GenBank/DDBJ whole genome shotgun (WGS) entry which is preliminary data.</text>
</comment>
<proteinExistence type="predicted"/>
<keyword evidence="1" id="KW-0472">Membrane</keyword>
<feature type="domain" description="Teneurin NHL" evidence="2">
    <location>
        <begin position="84"/>
        <end position="247"/>
    </location>
</feature>
<dbReference type="InterPro" id="IPR011042">
    <property type="entry name" value="6-blade_b-propeller_TolB-like"/>
</dbReference>
<evidence type="ECO:0000256" key="1">
    <source>
        <dbReference type="SAM" id="Phobius"/>
    </source>
</evidence>
<reference evidence="4" key="1">
    <citation type="submission" date="2016-10" db="EMBL/GenBank/DDBJ databases">
        <title>Frankia sp. NRRL B-16386 Genome sequencing.</title>
        <authorList>
            <person name="Ghodhbane-Gtari F."/>
            <person name="Swanson E."/>
            <person name="Gueddou A."/>
            <person name="Hezbri K."/>
            <person name="Ktari K."/>
            <person name="Nouioui I."/>
            <person name="Morris K."/>
            <person name="Simpson S."/>
            <person name="Abebe-Akele F."/>
            <person name="Thomas K."/>
            <person name="Gtari M."/>
            <person name="Tisa L.S."/>
        </authorList>
    </citation>
    <scope>NUCLEOTIDE SEQUENCE [LARGE SCALE GENOMIC DNA]</scope>
    <source>
        <strain evidence="4">NRRL B-16386</strain>
    </source>
</reference>
<dbReference type="InterPro" id="IPR051344">
    <property type="entry name" value="Vgb"/>
</dbReference>